<dbReference type="PROSITE" id="PS00018">
    <property type="entry name" value="EF_HAND_1"/>
    <property type="match status" value="4"/>
</dbReference>
<feature type="region of interest" description="Disordered" evidence="8">
    <location>
        <begin position="1170"/>
        <end position="1219"/>
    </location>
</feature>
<dbReference type="InterPro" id="IPR018247">
    <property type="entry name" value="EF_Hand_1_Ca_BS"/>
</dbReference>
<dbReference type="SMART" id="SM00220">
    <property type="entry name" value="S_TKc"/>
    <property type="match status" value="1"/>
</dbReference>
<dbReference type="InterPro" id="IPR011009">
    <property type="entry name" value="Kinase-like_dom_sf"/>
</dbReference>
<evidence type="ECO:0000256" key="4">
    <source>
        <dbReference type="ARBA" id="ARBA00022777"/>
    </source>
</evidence>
<feature type="region of interest" description="Disordered" evidence="8">
    <location>
        <begin position="238"/>
        <end position="260"/>
    </location>
</feature>
<proteinExistence type="predicted"/>
<dbReference type="SUPFAM" id="SSF47473">
    <property type="entry name" value="EF-hand"/>
    <property type="match status" value="1"/>
</dbReference>
<dbReference type="Proteomes" id="UP001165080">
    <property type="component" value="Unassembled WGS sequence"/>
</dbReference>
<feature type="compositionally biased region" description="Polar residues" evidence="8">
    <location>
        <begin position="1205"/>
        <end position="1218"/>
    </location>
</feature>
<evidence type="ECO:0000256" key="7">
    <source>
        <dbReference type="PROSITE-ProRule" id="PRU10141"/>
    </source>
</evidence>
<dbReference type="FunFam" id="3.30.200.20:FF:000042">
    <property type="entry name" value="Aurora kinase A"/>
    <property type="match status" value="1"/>
</dbReference>
<keyword evidence="3 7" id="KW-0547">Nucleotide-binding</keyword>
<feature type="region of interest" description="Disordered" evidence="8">
    <location>
        <begin position="1111"/>
        <end position="1148"/>
    </location>
</feature>
<feature type="region of interest" description="Disordered" evidence="8">
    <location>
        <begin position="440"/>
        <end position="467"/>
    </location>
</feature>
<dbReference type="PROSITE" id="PS00107">
    <property type="entry name" value="PROTEIN_KINASE_ATP"/>
    <property type="match status" value="1"/>
</dbReference>
<feature type="compositionally biased region" description="Polar residues" evidence="8">
    <location>
        <begin position="156"/>
        <end position="165"/>
    </location>
</feature>
<dbReference type="GO" id="GO:0005509">
    <property type="term" value="F:calcium ion binding"/>
    <property type="evidence" value="ECO:0007669"/>
    <property type="project" value="InterPro"/>
</dbReference>
<evidence type="ECO:0000256" key="6">
    <source>
        <dbReference type="ARBA" id="ARBA00022840"/>
    </source>
</evidence>
<feature type="compositionally biased region" description="Basic and acidic residues" evidence="8">
    <location>
        <begin position="170"/>
        <end position="179"/>
    </location>
</feature>
<keyword evidence="1" id="KW-0723">Serine/threonine-protein kinase</keyword>
<dbReference type="InterPro" id="IPR017441">
    <property type="entry name" value="Protein_kinase_ATP_BS"/>
</dbReference>
<feature type="compositionally biased region" description="Polar residues" evidence="8">
    <location>
        <begin position="1"/>
        <end position="20"/>
    </location>
</feature>
<accession>A0A9W6BP68</accession>
<dbReference type="SMART" id="SM00054">
    <property type="entry name" value="EFh"/>
    <property type="match status" value="4"/>
</dbReference>
<dbReference type="CDD" id="cd05117">
    <property type="entry name" value="STKc_CAMK"/>
    <property type="match status" value="1"/>
</dbReference>
<dbReference type="EMBL" id="BRXU01000013">
    <property type="protein sequence ID" value="GLC55729.1"/>
    <property type="molecule type" value="Genomic_DNA"/>
</dbReference>
<keyword evidence="5" id="KW-0106">Calcium</keyword>
<protein>
    <submittedName>
        <fullName evidence="11">Calcium-dependent protein kinase 13</fullName>
    </submittedName>
</protein>
<feature type="compositionally biased region" description="Pro residues" evidence="8">
    <location>
        <begin position="192"/>
        <end position="210"/>
    </location>
</feature>
<evidence type="ECO:0000256" key="1">
    <source>
        <dbReference type="ARBA" id="ARBA00022527"/>
    </source>
</evidence>
<dbReference type="SUPFAM" id="SSF56112">
    <property type="entry name" value="Protein kinase-like (PK-like)"/>
    <property type="match status" value="1"/>
</dbReference>
<feature type="compositionally biased region" description="Basic and acidic residues" evidence="8">
    <location>
        <begin position="57"/>
        <end position="70"/>
    </location>
</feature>
<dbReference type="InterPro" id="IPR002048">
    <property type="entry name" value="EF_hand_dom"/>
</dbReference>
<feature type="domain" description="Protein kinase" evidence="9">
    <location>
        <begin position="304"/>
        <end position="600"/>
    </location>
</feature>
<evidence type="ECO:0000313" key="12">
    <source>
        <dbReference type="Proteomes" id="UP001165080"/>
    </source>
</evidence>
<feature type="domain" description="EF-hand" evidence="10">
    <location>
        <begin position="762"/>
        <end position="790"/>
    </location>
</feature>
<evidence type="ECO:0000256" key="5">
    <source>
        <dbReference type="ARBA" id="ARBA00022837"/>
    </source>
</evidence>
<dbReference type="GO" id="GO:0004674">
    <property type="term" value="F:protein serine/threonine kinase activity"/>
    <property type="evidence" value="ECO:0007669"/>
    <property type="project" value="UniProtKB-KW"/>
</dbReference>
<feature type="region of interest" description="Disordered" evidence="8">
    <location>
        <begin position="1"/>
        <end position="22"/>
    </location>
</feature>
<feature type="domain" description="EF-hand" evidence="10">
    <location>
        <begin position="791"/>
        <end position="826"/>
    </location>
</feature>
<feature type="compositionally biased region" description="Pro residues" evidence="8">
    <location>
        <begin position="247"/>
        <end position="256"/>
    </location>
</feature>
<evidence type="ECO:0000256" key="2">
    <source>
        <dbReference type="ARBA" id="ARBA00022679"/>
    </source>
</evidence>
<feature type="region of interest" description="Disordered" evidence="8">
    <location>
        <begin position="1236"/>
        <end position="1303"/>
    </location>
</feature>
<dbReference type="Pfam" id="PF13499">
    <property type="entry name" value="EF-hand_7"/>
    <property type="match status" value="2"/>
</dbReference>
<sequence>MGGRSSKVTVSRTEKGNSVPTDAAFRTVASEYASSKQQTGSGRIAWDFQSYAVDNTERDSKDVEFIDRESPAQSSARPVPSSRASPKGLNNDKKVWIQAQAAAGASEKACVREAAGVPSTTAGDKAGAASPSAPSHATNHSQAKPPPAIAGAVCPSPTTDTQQKRPGTGRAKDPKDPKIKRNGKTGPEMAPRAPPPPPPPPPPSSPPPPQSAAATAVAAAAATNAAAAGAAFSTPRENAIPAMRPGAPAPPAPVAQPGPGADAAVAAASAAGGAAAGSADGPSATAAAAVQWVIRPGPPIESAYKLGKVLGQGSFGVVRLASHLASGAEVAVKTIRKCLLRSADVASLRREVEILHHLSGHPAISQLLGVYEEPRQLHLVLELYKGGDLFDAIIGVGRHSERTAADVMRTVLTAIAYCHAMGVAHRDIKPENFMLTAELPKGFQPQPQPPPPQQQQPQQQPQGPVSRALPLAPPLVGIGSRLKLIDFGLSAFCTDDTPLTETVGTSYYVAPEVLEGRYSLPADVWSAGVIFHIMLTGYAPFDGKDDREILRAVRKGKLDLTADPIWKSISAEAAAVLTAMLERDPKKRATAEEVLATPWLGRTPETCEAPSAPLPGVVSERLHRFARMSSFKKEARRVVAGLMRPEEVAGLVAQFRGLDTDRDGRISLGELREGIARQALLRRAGGGGPHPGPAPLSDEQLKDLLRRSDLNGDGLLDESEFLGAALPVAALARQAPRDVARAGATAPRPASGGGGGGGAMAAAFKHFDADGSGFITVEELRRALAHHHPPGKGPDVQMLLSLHDRDADGRISYPEFVDMLVQDVEDDQDDMSYNVPAHGPARHEQLPAHRLTPQGGGSVRFSNCRGAAAAAAAAPVTSGDVAGHAPMSRGSAAAWSAGGVEPSSASTAFAAATKGRGSRCVSRSSTAAAQLPSGRLSPLEWSDECLDSDDEAAAAAAAAAVLPPPSPSSPPPPSAAPWQGSAAVGKAADSPAAVLTAARGSGGGTAAGAAAAAPHIPSRFSQPQLHLQPHPPPSDAPFASAAVARMAGRCSSGGANRRGSIGGRGPTPPDAAEAAGDGSGGGLNRMAEVQDLSEYDIVYGGGGGVAAAAAATPAVQQSGRRPPPPPPLQLPAQPAVDMRSRRHSAGGMPQYDRATLAATGAGAATAIITGGSSMRPADSRVAPSPFQRHLPAEGAPNPGTPTYPSPTAQSLAANSLPGSPSAAAAAAAAAAHRMAAGRVSTGNAPPPPQLQQRSPPLPALQAVPSGSGFERPPERASCPQTSVGWPPSPSPGGGAAATAAAAARTSRASVTGMLPARSPPPWAAAAPSAAAAASAAPLHAAPPSAPLPVLHTAGLRSRRQSTGGSPAWPLPPPAAAVAAAAAAAPPAPPAYHSQPLYQLPQARHNYSVSCSGGGVGVGGVSGVGGYGNALSPRVPAVATEWGGGGGGASAGRRSRRTTQQGLLPAAAGGEDLILTSRASCDMDGAAGSTGAIRTFPVSGASDDDAASFSHVLPPGATGLGFGASYNMPYNRHLRTSGSGRLL</sequence>
<evidence type="ECO:0000256" key="8">
    <source>
        <dbReference type="SAM" id="MobiDB-lite"/>
    </source>
</evidence>
<feature type="region of interest" description="Disordered" evidence="8">
    <location>
        <begin position="57"/>
        <end position="218"/>
    </location>
</feature>
<dbReference type="PROSITE" id="PS00108">
    <property type="entry name" value="PROTEIN_KINASE_ST"/>
    <property type="match status" value="1"/>
</dbReference>
<feature type="compositionally biased region" description="Pro residues" evidence="8">
    <location>
        <begin position="962"/>
        <end position="975"/>
    </location>
</feature>
<dbReference type="PANTHER" id="PTHR24349">
    <property type="entry name" value="SERINE/THREONINE-PROTEIN KINASE"/>
    <property type="match status" value="1"/>
</dbReference>
<feature type="binding site" evidence="7">
    <location>
        <position position="337"/>
    </location>
    <ligand>
        <name>ATP</name>
        <dbReference type="ChEBI" id="CHEBI:30616"/>
    </ligand>
</feature>
<keyword evidence="6 7" id="KW-0067">ATP-binding</keyword>
<feature type="region of interest" description="Disordered" evidence="8">
    <location>
        <begin position="1049"/>
        <end position="1084"/>
    </location>
</feature>
<feature type="domain" description="EF-hand" evidence="10">
    <location>
        <begin position="646"/>
        <end position="681"/>
    </location>
</feature>
<feature type="region of interest" description="Disordered" evidence="8">
    <location>
        <begin position="959"/>
        <end position="983"/>
    </location>
</feature>
<dbReference type="GO" id="GO:0005524">
    <property type="term" value="F:ATP binding"/>
    <property type="evidence" value="ECO:0007669"/>
    <property type="project" value="UniProtKB-UniRule"/>
</dbReference>
<dbReference type="PROSITE" id="PS50222">
    <property type="entry name" value="EF_HAND_2"/>
    <property type="match status" value="4"/>
</dbReference>
<gene>
    <name evidence="11" type="primary">PLEST001875</name>
    <name evidence="11" type="ORF">PLESTB_001019500</name>
</gene>
<dbReference type="Gene3D" id="3.30.200.20">
    <property type="entry name" value="Phosphorylase Kinase, domain 1"/>
    <property type="match status" value="1"/>
</dbReference>
<dbReference type="InterPro" id="IPR000719">
    <property type="entry name" value="Prot_kinase_dom"/>
</dbReference>
<feature type="compositionally biased region" description="Low complexity" evidence="8">
    <location>
        <begin position="122"/>
        <end position="137"/>
    </location>
</feature>
<keyword evidence="4 11" id="KW-0418">Kinase</keyword>
<feature type="domain" description="EF-hand" evidence="10">
    <location>
        <begin position="696"/>
        <end position="731"/>
    </location>
</feature>
<dbReference type="InterPro" id="IPR050205">
    <property type="entry name" value="CDPK_Ser/Thr_kinases"/>
</dbReference>
<dbReference type="Gene3D" id="1.10.510.10">
    <property type="entry name" value="Transferase(Phosphotransferase) domain 1"/>
    <property type="match status" value="1"/>
</dbReference>
<evidence type="ECO:0000313" key="11">
    <source>
        <dbReference type="EMBL" id="GLC55729.1"/>
    </source>
</evidence>
<feature type="compositionally biased region" description="Low complexity" evidence="8">
    <location>
        <begin position="71"/>
        <end position="86"/>
    </location>
</feature>
<keyword evidence="12" id="KW-1185">Reference proteome</keyword>
<reference evidence="11 12" key="1">
    <citation type="journal article" date="2023" name="Commun. Biol.">
        <title>Reorganization of the ancestral sex-determining regions during the evolution of trioecy in Pleodorina starrii.</title>
        <authorList>
            <person name="Takahashi K."/>
            <person name="Suzuki S."/>
            <person name="Kawai-Toyooka H."/>
            <person name="Yamamoto K."/>
            <person name="Hamaji T."/>
            <person name="Ootsuki R."/>
            <person name="Yamaguchi H."/>
            <person name="Kawachi M."/>
            <person name="Higashiyama T."/>
            <person name="Nozaki H."/>
        </authorList>
    </citation>
    <scope>NUCLEOTIDE SEQUENCE [LARGE SCALE GENOMIC DNA]</scope>
    <source>
        <strain evidence="11 12">NIES-4479</strain>
    </source>
</reference>
<evidence type="ECO:0000259" key="10">
    <source>
        <dbReference type="PROSITE" id="PS50222"/>
    </source>
</evidence>
<dbReference type="PROSITE" id="PS50011">
    <property type="entry name" value="PROTEIN_KINASE_DOM"/>
    <property type="match status" value="1"/>
</dbReference>
<dbReference type="Gene3D" id="1.10.238.10">
    <property type="entry name" value="EF-hand"/>
    <property type="match status" value="1"/>
</dbReference>
<comment type="caution">
    <text evidence="11">The sequence shown here is derived from an EMBL/GenBank/DDBJ whole genome shotgun (WGS) entry which is preliminary data.</text>
</comment>
<evidence type="ECO:0000256" key="3">
    <source>
        <dbReference type="ARBA" id="ARBA00022741"/>
    </source>
</evidence>
<feature type="compositionally biased region" description="Low complexity" evidence="8">
    <location>
        <begin position="1250"/>
        <end position="1262"/>
    </location>
</feature>
<keyword evidence="2" id="KW-0808">Transferase</keyword>
<dbReference type="CDD" id="cd00051">
    <property type="entry name" value="EFh"/>
    <property type="match status" value="1"/>
</dbReference>
<dbReference type="InterPro" id="IPR008271">
    <property type="entry name" value="Ser/Thr_kinase_AS"/>
</dbReference>
<feature type="region of interest" description="Disordered" evidence="8">
    <location>
        <begin position="914"/>
        <end position="941"/>
    </location>
</feature>
<dbReference type="InterPro" id="IPR011992">
    <property type="entry name" value="EF-hand-dom_pair"/>
</dbReference>
<evidence type="ECO:0000259" key="9">
    <source>
        <dbReference type="PROSITE" id="PS50011"/>
    </source>
</evidence>
<dbReference type="OrthoDB" id="40902at2759"/>
<name>A0A9W6BP68_9CHLO</name>
<dbReference type="Pfam" id="PF00069">
    <property type="entry name" value="Pkinase"/>
    <property type="match status" value="1"/>
</dbReference>
<organism evidence="11 12">
    <name type="scientific">Pleodorina starrii</name>
    <dbReference type="NCBI Taxonomy" id="330485"/>
    <lineage>
        <taxon>Eukaryota</taxon>
        <taxon>Viridiplantae</taxon>
        <taxon>Chlorophyta</taxon>
        <taxon>core chlorophytes</taxon>
        <taxon>Chlorophyceae</taxon>
        <taxon>CS clade</taxon>
        <taxon>Chlamydomonadales</taxon>
        <taxon>Volvocaceae</taxon>
        <taxon>Pleodorina</taxon>
    </lineage>
</organism>